<dbReference type="Gene3D" id="2.60.34.10">
    <property type="entry name" value="Substrate Binding Domain Of DNAk, Chain A, domain 1"/>
    <property type="match status" value="1"/>
</dbReference>
<organism evidence="4">
    <name type="scientific">marine sediment metagenome</name>
    <dbReference type="NCBI Taxonomy" id="412755"/>
    <lineage>
        <taxon>unclassified sequences</taxon>
        <taxon>metagenomes</taxon>
        <taxon>ecological metagenomes</taxon>
    </lineage>
</organism>
<keyword evidence="1" id="KW-0547">Nucleotide-binding</keyword>
<dbReference type="InterPro" id="IPR013126">
    <property type="entry name" value="Hsp_70_fam"/>
</dbReference>
<dbReference type="Gene3D" id="1.20.1270.10">
    <property type="match status" value="1"/>
</dbReference>
<reference evidence="4" key="1">
    <citation type="journal article" date="2014" name="Front. Microbiol.">
        <title>High frequency of phylogenetically diverse reductive dehalogenase-homologous genes in deep subseafloor sedimentary metagenomes.</title>
        <authorList>
            <person name="Kawai M."/>
            <person name="Futagami T."/>
            <person name="Toyoda A."/>
            <person name="Takaki Y."/>
            <person name="Nishi S."/>
            <person name="Hori S."/>
            <person name="Arai W."/>
            <person name="Tsubouchi T."/>
            <person name="Morono Y."/>
            <person name="Uchiyama I."/>
            <person name="Ito T."/>
            <person name="Fujiyama A."/>
            <person name="Inagaki F."/>
            <person name="Takami H."/>
        </authorList>
    </citation>
    <scope>NUCLEOTIDE SEQUENCE</scope>
    <source>
        <strain evidence="4">Expedition CK06-06</strain>
    </source>
</reference>
<dbReference type="PANTHER" id="PTHR19375">
    <property type="entry name" value="HEAT SHOCK PROTEIN 70KDA"/>
    <property type="match status" value="1"/>
</dbReference>
<dbReference type="EMBL" id="BARV01011251">
    <property type="protein sequence ID" value="GAI05596.1"/>
    <property type="molecule type" value="Genomic_DNA"/>
</dbReference>
<dbReference type="InterPro" id="IPR029048">
    <property type="entry name" value="HSP70_C_sf"/>
</dbReference>
<evidence type="ECO:0000256" key="2">
    <source>
        <dbReference type="ARBA" id="ARBA00022840"/>
    </source>
</evidence>
<dbReference type="Pfam" id="PF00012">
    <property type="entry name" value="HSP70"/>
    <property type="match status" value="1"/>
</dbReference>
<keyword evidence="3" id="KW-0175">Coiled coil</keyword>
<name>X1LIE6_9ZZZZ</name>
<gene>
    <name evidence="4" type="ORF">S06H3_21427</name>
</gene>
<proteinExistence type="predicted"/>
<dbReference type="GO" id="GO:0140662">
    <property type="term" value="F:ATP-dependent protein folding chaperone"/>
    <property type="evidence" value="ECO:0007669"/>
    <property type="project" value="InterPro"/>
</dbReference>
<feature type="non-terminal residue" evidence="4">
    <location>
        <position position="1"/>
    </location>
</feature>
<dbReference type="GO" id="GO:0005524">
    <property type="term" value="F:ATP binding"/>
    <property type="evidence" value="ECO:0007669"/>
    <property type="project" value="UniProtKB-KW"/>
</dbReference>
<keyword evidence="2" id="KW-0067">ATP-binding</keyword>
<sequence>VTPLNLGIETLGGVMTKLVERNTTIPVNKTQIFSTAADNQPSVEIHVLQGERPMAGDNKTLGRFILDGIPPTPRGIPQIEVSFDIDANGILNVNAKDKATGKEQSIKIEASSGISKEDIEKMKKESEVHEGEDRKKKELIDARNLADTLVYTTEKTMKEFGKKVKQEDKKEIEEKIEALKKVKDSDNVEQIKKASEELSQAIQKVGSALWQALTD</sequence>
<dbReference type="InterPro" id="IPR029047">
    <property type="entry name" value="HSP70_peptide-bd_sf"/>
</dbReference>
<evidence type="ECO:0000313" key="4">
    <source>
        <dbReference type="EMBL" id="GAI05596.1"/>
    </source>
</evidence>
<dbReference type="SUPFAM" id="SSF100934">
    <property type="entry name" value="Heat shock protein 70kD (HSP70), C-terminal subdomain"/>
    <property type="match status" value="1"/>
</dbReference>
<dbReference type="SUPFAM" id="SSF100920">
    <property type="entry name" value="Heat shock protein 70kD (HSP70), peptide-binding domain"/>
    <property type="match status" value="1"/>
</dbReference>
<dbReference type="FunFam" id="2.60.34.10:FF:000014">
    <property type="entry name" value="Chaperone protein DnaK HSP70"/>
    <property type="match status" value="1"/>
</dbReference>
<accession>X1LIE6</accession>
<protein>
    <recommendedName>
        <fullName evidence="5">Molecular chaperone DnaK</fullName>
    </recommendedName>
</protein>
<evidence type="ECO:0000256" key="3">
    <source>
        <dbReference type="SAM" id="Coils"/>
    </source>
</evidence>
<dbReference type="FunFam" id="1.20.1270.10:FF:000001">
    <property type="entry name" value="Molecular chaperone DnaK"/>
    <property type="match status" value="1"/>
</dbReference>
<evidence type="ECO:0000256" key="1">
    <source>
        <dbReference type="ARBA" id="ARBA00022741"/>
    </source>
</evidence>
<comment type="caution">
    <text evidence="4">The sequence shown here is derived from an EMBL/GenBank/DDBJ whole genome shotgun (WGS) entry which is preliminary data.</text>
</comment>
<evidence type="ECO:0008006" key="5">
    <source>
        <dbReference type="Google" id="ProtNLM"/>
    </source>
</evidence>
<feature type="coiled-coil region" evidence="3">
    <location>
        <begin position="162"/>
        <end position="189"/>
    </location>
</feature>
<dbReference type="AlphaFoldDB" id="X1LIE6"/>